<keyword evidence="5" id="KW-1185">Reference proteome</keyword>
<evidence type="ECO:0000256" key="2">
    <source>
        <dbReference type="ARBA" id="ARBA00022840"/>
    </source>
</evidence>
<accession>A0A368XCC6</accession>
<sequence length="160" mass="16793">MGADAVAGAAIELAQPHAAGDLPLLVDGAPGTGREFVARAVHYLGPRRHRPFVPLHCAGLQDGPHATALPALVRLAEGGTLFLDSVETLSACEQEVLWRLVQAGSDPAVRWIAATAVDLHAQAAAGAFHPALLHRLASSRIQLPPRAEPYAAQVRLYGRA</sequence>
<dbReference type="InterPro" id="IPR027417">
    <property type="entry name" value="P-loop_NTPase"/>
</dbReference>
<dbReference type="GO" id="GO:0005524">
    <property type="term" value="F:ATP binding"/>
    <property type="evidence" value="ECO:0007669"/>
    <property type="project" value="UniProtKB-KW"/>
</dbReference>
<comment type="caution">
    <text evidence="4">The sequence shown here is derived from an EMBL/GenBank/DDBJ whole genome shotgun (WGS) entry which is preliminary data.</text>
</comment>
<keyword evidence="2" id="KW-0067">ATP-binding</keyword>
<name>A0A368XCC6_9BURK</name>
<gene>
    <name evidence="4" type="ORF">DES41_11262</name>
</gene>
<reference evidence="4 5" key="1">
    <citation type="submission" date="2018-07" db="EMBL/GenBank/DDBJ databases">
        <title>Genomic Encyclopedia of Type Strains, Phase IV (KMG-IV): sequencing the most valuable type-strain genomes for metagenomic binning, comparative biology and taxonomic classification.</title>
        <authorList>
            <person name="Goeker M."/>
        </authorList>
    </citation>
    <scope>NUCLEOTIDE SEQUENCE [LARGE SCALE GENOMIC DNA]</scope>
    <source>
        <strain evidence="4 5">DSM 21634</strain>
    </source>
</reference>
<keyword evidence="1" id="KW-0547">Nucleotide-binding</keyword>
<dbReference type="Gene3D" id="3.40.50.300">
    <property type="entry name" value="P-loop containing nucleotide triphosphate hydrolases"/>
    <property type="match status" value="1"/>
</dbReference>
<evidence type="ECO:0000313" key="5">
    <source>
        <dbReference type="Proteomes" id="UP000252884"/>
    </source>
</evidence>
<dbReference type="CDD" id="cd00009">
    <property type="entry name" value="AAA"/>
    <property type="match status" value="1"/>
</dbReference>
<dbReference type="Pfam" id="PF14532">
    <property type="entry name" value="Sigma54_activ_2"/>
    <property type="match status" value="1"/>
</dbReference>
<feature type="domain" description="Sigma-54 factor interaction" evidence="3">
    <location>
        <begin position="1"/>
        <end position="148"/>
    </location>
</feature>
<protein>
    <submittedName>
        <fullName evidence="4">Sigma-54-interacting transcriptional regulator</fullName>
    </submittedName>
</protein>
<dbReference type="InterPro" id="IPR002078">
    <property type="entry name" value="Sigma_54_int"/>
</dbReference>
<dbReference type="PROSITE" id="PS50045">
    <property type="entry name" value="SIGMA54_INTERACT_4"/>
    <property type="match status" value="1"/>
</dbReference>
<dbReference type="EMBL" id="QPJK01000012">
    <property type="protein sequence ID" value="RCW65611.1"/>
    <property type="molecule type" value="Genomic_DNA"/>
</dbReference>
<dbReference type="AlphaFoldDB" id="A0A368XCC6"/>
<dbReference type="SUPFAM" id="SSF52540">
    <property type="entry name" value="P-loop containing nucleoside triphosphate hydrolases"/>
    <property type="match status" value="1"/>
</dbReference>
<evidence type="ECO:0000313" key="4">
    <source>
        <dbReference type="EMBL" id="RCW65611.1"/>
    </source>
</evidence>
<evidence type="ECO:0000259" key="3">
    <source>
        <dbReference type="PROSITE" id="PS50045"/>
    </source>
</evidence>
<organism evidence="4 5">
    <name type="scientific">Pseudorhodoferax soli</name>
    <dbReference type="NCBI Taxonomy" id="545864"/>
    <lineage>
        <taxon>Bacteria</taxon>
        <taxon>Pseudomonadati</taxon>
        <taxon>Pseudomonadota</taxon>
        <taxon>Betaproteobacteria</taxon>
        <taxon>Burkholderiales</taxon>
        <taxon>Comamonadaceae</taxon>
    </lineage>
</organism>
<evidence type="ECO:0000256" key="1">
    <source>
        <dbReference type="ARBA" id="ARBA00022741"/>
    </source>
</evidence>
<dbReference type="GO" id="GO:0006355">
    <property type="term" value="P:regulation of DNA-templated transcription"/>
    <property type="evidence" value="ECO:0007669"/>
    <property type="project" value="InterPro"/>
</dbReference>
<proteinExistence type="predicted"/>
<dbReference type="Proteomes" id="UP000252884">
    <property type="component" value="Unassembled WGS sequence"/>
</dbReference>
<dbReference type="PANTHER" id="PTHR32071">
    <property type="entry name" value="TRANSCRIPTIONAL REGULATORY PROTEIN"/>
    <property type="match status" value="1"/>
</dbReference>